<feature type="transmembrane region" description="Helical" evidence="9">
    <location>
        <begin position="414"/>
        <end position="434"/>
    </location>
</feature>
<feature type="transmembrane region" description="Helical" evidence="9">
    <location>
        <begin position="178"/>
        <end position="198"/>
    </location>
</feature>
<comment type="similarity">
    <text evidence="2">Belongs to the major facilitator superfamily. Monocarboxylate porter (TC 2.A.1.13) family.</text>
</comment>
<evidence type="ECO:0000256" key="8">
    <source>
        <dbReference type="SAM" id="MobiDB-lite"/>
    </source>
</evidence>
<dbReference type="EMBL" id="HG970332">
    <property type="protein sequence ID" value="CEF76115.1"/>
    <property type="molecule type" value="Genomic_DNA"/>
</dbReference>
<dbReference type="AlphaFoldDB" id="A0A098DCD6"/>
<dbReference type="PANTHER" id="PTHR11360">
    <property type="entry name" value="MONOCARBOXYLATE TRANSPORTER"/>
    <property type="match status" value="1"/>
</dbReference>
<gene>
    <name evidence="12" type="primary">FG10652.1</name>
    <name evidence="11" type="ORF">FGRAMPH1_01T08625</name>
</gene>
<keyword evidence="7" id="KW-0325">Glycoprotein</keyword>
<feature type="transmembrane region" description="Helical" evidence="9">
    <location>
        <begin position="210"/>
        <end position="233"/>
    </location>
</feature>
<evidence type="ECO:0000256" key="9">
    <source>
        <dbReference type="SAM" id="Phobius"/>
    </source>
</evidence>
<feature type="transmembrane region" description="Helical" evidence="9">
    <location>
        <begin position="289"/>
        <end position="308"/>
    </location>
</feature>
<keyword evidence="4 9" id="KW-0812">Transmembrane</keyword>
<feature type="transmembrane region" description="Helical" evidence="9">
    <location>
        <begin position="344"/>
        <end position="365"/>
    </location>
</feature>
<evidence type="ECO:0000313" key="11">
    <source>
        <dbReference type="EMBL" id="CEF76115.1"/>
    </source>
</evidence>
<dbReference type="SUPFAM" id="SSF103473">
    <property type="entry name" value="MFS general substrate transporter"/>
    <property type="match status" value="1"/>
</dbReference>
<name>A0A098DCD6_GIBZE</name>
<dbReference type="VEuPathDB" id="FungiDB:FGRAMPH1_01G08625"/>
<evidence type="ECO:0000313" key="12">
    <source>
        <dbReference type="EnsemblFungi" id="CEF76115"/>
    </source>
</evidence>
<reference evidence="12 13" key="2">
    <citation type="journal article" date="2010" name="Nature">
        <title>Comparative genomics reveals mobile pathogenicity chromosomes in Fusarium.</title>
        <authorList>
            <person name="Ma L.J."/>
            <person name="van der Does H.C."/>
            <person name="Borkovich K.A."/>
            <person name="Coleman J.J."/>
            <person name="Daboussi M.J."/>
            <person name="Di Pietro A."/>
            <person name="Dufresne M."/>
            <person name="Freitag M."/>
            <person name="Grabherr M."/>
            <person name="Henrissat B."/>
            <person name="Houterman P.M."/>
            <person name="Kang S."/>
            <person name="Shim W.B."/>
            <person name="Woloshuk C."/>
            <person name="Xie X."/>
            <person name="Xu J.R."/>
            <person name="Antoniw J."/>
            <person name="Baker S.E."/>
            <person name="Bluhm B.H."/>
            <person name="Breakspear A."/>
            <person name="Brown D.W."/>
            <person name="Butchko R.A."/>
            <person name="Chapman S."/>
            <person name="Coulson R."/>
            <person name="Coutinho P.M."/>
            <person name="Danchin E.G."/>
            <person name="Diener A."/>
            <person name="Gale L.R."/>
            <person name="Gardiner D.M."/>
            <person name="Goff S."/>
            <person name="Hammond-Kosack K.E."/>
            <person name="Hilburn K."/>
            <person name="Hua-Van A."/>
            <person name="Jonkers W."/>
            <person name="Kazan K."/>
            <person name="Kodira C.D."/>
            <person name="Koehrsen M."/>
            <person name="Kumar L."/>
            <person name="Lee Y.H."/>
            <person name="Li L."/>
            <person name="Manners J.M."/>
            <person name="Miranda-Saavedra D."/>
            <person name="Mukherjee M."/>
            <person name="Park G."/>
            <person name="Park J."/>
            <person name="Park S.Y."/>
            <person name="Proctor R.H."/>
            <person name="Regev A."/>
            <person name="Ruiz-Roldan M.C."/>
            <person name="Sain D."/>
            <person name="Sakthikumar S."/>
            <person name="Sykes S."/>
            <person name="Schwartz D.C."/>
            <person name="Turgeon B.G."/>
            <person name="Wapinski I."/>
            <person name="Yoder O."/>
            <person name="Young S."/>
            <person name="Zeng Q."/>
            <person name="Zhou S."/>
            <person name="Galagan J."/>
            <person name="Cuomo C.A."/>
            <person name="Kistler H.C."/>
            <person name="Rep M."/>
        </authorList>
    </citation>
    <scope>GENOME REANNOTATION</scope>
    <source>
        <strain evidence="13">ATCC MYA-4620 / CBS 123657 / FGSC 9075 / NRRL 31084 / PH-1</strain>
        <strain evidence="12">PH-1 / ATCC MYA-4620 / FGSC 9075 / NRRL 31084</strain>
    </source>
</reference>
<accession>A0A0E0RXZ0</accession>
<proteinExistence type="inferred from homology"/>
<dbReference type="EnsemblFungi" id="CEF76115">
    <property type="protein sequence ID" value="CEF76115"/>
    <property type="gene ID" value="FGRRES_17421"/>
</dbReference>
<feature type="region of interest" description="Disordered" evidence="8">
    <location>
        <begin position="1"/>
        <end position="26"/>
    </location>
</feature>
<reference evidence="11 13" key="3">
    <citation type="journal article" date="2015" name="BMC Genomics">
        <title>The completed genome sequence of the pathogenic ascomycete fungus Fusarium graminearum.</title>
        <authorList>
            <person name="King R."/>
            <person name="Urban M."/>
            <person name="Hammond-Kosack M.C."/>
            <person name="Hassani-Pak K."/>
            <person name="Hammond-Kosack K.E."/>
        </authorList>
    </citation>
    <scope>NUCLEOTIDE SEQUENCE [LARGE SCALE GENOMIC DNA]</scope>
    <source>
        <strain evidence="13">ATCC MYA-4620 / CBS 123657 / FGSC 9075 / NRRL 31084 / PH-1</strain>
        <strain evidence="11">PH-1</strain>
    </source>
</reference>
<dbReference type="Pfam" id="PF07690">
    <property type="entry name" value="MFS_1"/>
    <property type="match status" value="1"/>
</dbReference>
<dbReference type="Proteomes" id="UP000070720">
    <property type="component" value="Chromosome 1"/>
</dbReference>
<accession>A0A098DCD6</accession>
<dbReference type="InterPro" id="IPR011701">
    <property type="entry name" value="MFS"/>
</dbReference>
<keyword evidence="3" id="KW-0813">Transport</keyword>
<feature type="transmembrane region" description="Helical" evidence="9">
    <location>
        <begin position="91"/>
        <end position="109"/>
    </location>
</feature>
<dbReference type="InterPro" id="IPR036259">
    <property type="entry name" value="MFS_trans_sf"/>
</dbReference>
<feature type="domain" description="Major facilitator superfamily (MFS) profile" evidence="10">
    <location>
        <begin position="50"/>
        <end position="435"/>
    </location>
</feature>
<feature type="transmembrane region" description="Helical" evidence="9">
    <location>
        <begin position="320"/>
        <end position="338"/>
    </location>
</feature>
<evidence type="ECO:0000256" key="1">
    <source>
        <dbReference type="ARBA" id="ARBA00004141"/>
    </source>
</evidence>
<organism evidence="11 13">
    <name type="scientific">Gibberella zeae (strain ATCC MYA-4620 / CBS 123657 / FGSC 9075 / NRRL 31084 / PH-1)</name>
    <name type="common">Wheat head blight fungus</name>
    <name type="synonym">Fusarium graminearum</name>
    <dbReference type="NCBI Taxonomy" id="229533"/>
    <lineage>
        <taxon>Eukaryota</taxon>
        <taxon>Fungi</taxon>
        <taxon>Dikarya</taxon>
        <taxon>Ascomycota</taxon>
        <taxon>Pezizomycotina</taxon>
        <taxon>Sordariomycetes</taxon>
        <taxon>Hypocreomycetidae</taxon>
        <taxon>Hypocreales</taxon>
        <taxon>Nectriaceae</taxon>
        <taxon>Fusarium</taxon>
    </lineage>
</organism>
<reference evidence="12 13" key="1">
    <citation type="journal article" date="2007" name="Science">
        <title>The Fusarium graminearum genome reveals a link between localized polymorphism and pathogen specialization.</title>
        <authorList>
            <person name="Cuomo C.A."/>
            <person name="Gueldener U."/>
            <person name="Xu J.-R."/>
            <person name="Trail F."/>
            <person name="Turgeon B.G."/>
            <person name="Di Pietro A."/>
            <person name="Walton J.D."/>
            <person name="Ma L.-J."/>
            <person name="Baker S.E."/>
            <person name="Rep M."/>
            <person name="Adam G."/>
            <person name="Antoniw J."/>
            <person name="Baldwin T."/>
            <person name="Calvo S.E."/>
            <person name="Chang Y.-L."/>
            <person name="DeCaprio D."/>
            <person name="Gale L.R."/>
            <person name="Gnerre S."/>
            <person name="Goswami R.S."/>
            <person name="Hammond-Kosack K."/>
            <person name="Harris L.J."/>
            <person name="Hilburn K."/>
            <person name="Kennell J.C."/>
            <person name="Kroken S."/>
            <person name="Magnuson J.K."/>
            <person name="Mannhaupt G."/>
            <person name="Mauceli E.W."/>
            <person name="Mewes H.-W."/>
            <person name="Mitterbauer R."/>
            <person name="Muehlbauer G."/>
            <person name="Muensterkoetter M."/>
            <person name="Nelson D."/>
            <person name="O'Donnell K."/>
            <person name="Ouellet T."/>
            <person name="Qi W."/>
            <person name="Quesneville H."/>
            <person name="Roncero M.I.G."/>
            <person name="Seong K.-Y."/>
            <person name="Tetko I.V."/>
            <person name="Urban M."/>
            <person name="Waalwijk C."/>
            <person name="Ward T.J."/>
            <person name="Yao J."/>
            <person name="Birren B.W."/>
            <person name="Kistler H.C."/>
        </authorList>
    </citation>
    <scope>NUCLEOTIDE SEQUENCE [LARGE SCALE GENOMIC DNA]</scope>
    <source>
        <strain evidence="13">ATCC MYA-4620 / CBS 123657 / FGSC 9075 / NRRL 31084 / PH-1</strain>
        <strain evidence="12">PH-1 / ATCC MYA-4620 / FGSC 9075 / NRRL 31084</strain>
    </source>
</reference>
<feature type="transmembrane region" description="Helical" evidence="9">
    <location>
        <begin position="146"/>
        <end position="166"/>
    </location>
</feature>
<keyword evidence="5 9" id="KW-1133">Transmembrane helix</keyword>
<evidence type="ECO:0000256" key="2">
    <source>
        <dbReference type="ARBA" id="ARBA00006727"/>
    </source>
</evidence>
<sequence length="446" mass="47995">MNQTNSFFSNEKRQDSNHKSPDGDHQVEALSDAPTFSLPIEVEYPEGGREAWLVVLGGWFGLFCTFGLVTCVGVFLEHYQTGPLSEHSPSTISWITSLQVFIQVGGSAVWGRVYDSYGPRWLLLIGAPVYCLGLMMLSLSTQYYQILLSQAVVSSLGSGAVFTASLTSTTSWFKKRRGTVFGIVNSGSSTGGIVLPIMLSSLFKLIGFGWTMRVVGFLFLALMTISCLLIKANGTPKPRSFKISDYQRCFKEPVMVLTMTGGFLFFWGMFLPLNYIIIQAKSSGISPDLVPYLLPLINGISLIGRLTGGALADAIGQFNCMLLITSFTGILTLVLWMPGSQSTAAIITYAIAFGYGSGGYVSVFPRCVAQISPTEEIGTRIGLAALVNSFGALTGSPLGGTLISDKSGSGNSFIGLQLFCGCTMIASVFAYGAARWSLVGFRWTKV</sequence>
<feature type="transmembrane region" description="Helical" evidence="9">
    <location>
        <begin position="377"/>
        <end position="394"/>
    </location>
</feature>
<reference evidence="12" key="4">
    <citation type="submission" date="2017-01" db="UniProtKB">
        <authorList>
            <consortium name="EnsemblFungi"/>
        </authorList>
    </citation>
    <scope>IDENTIFICATION</scope>
    <source>
        <strain evidence="12">PH-1 / ATCC MYA-4620 / FGSC 9075 / NRRL 31084</strain>
    </source>
</reference>
<dbReference type="CDD" id="cd17352">
    <property type="entry name" value="MFS_MCT_SLC16"/>
    <property type="match status" value="1"/>
</dbReference>
<evidence type="ECO:0000259" key="10">
    <source>
        <dbReference type="PROSITE" id="PS50850"/>
    </source>
</evidence>
<dbReference type="PANTHER" id="PTHR11360:SF224">
    <property type="entry name" value="MAJOR FACILITATOR SUPERFAMILY (MFS) PROFILE DOMAIN-CONTAINING PROTEIN-RELATED"/>
    <property type="match status" value="1"/>
</dbReference>
<protein>
    <submittedName>
        <fullName evidence="11">Chromosome 1, complete genome</fullName>
    </submittedName>
</protein>
<evidence type="ECO:0000256" key="5">
    <source>
        <dbReference type="ARBA" id="ARBA00022989"/>
    </source>
</evidence>
<dbReference type="GO" id="GO:0022857">
    <property type="term" value="F:transmembrane transporter activity"/>
    <property type="evidence" value="ECO:0007669"/>
    <property type="project" value="InterPro"/>
</dbReference>
<keyword evidence="6 9" id="KW-0472">Membrane</keyword>
<dbReference type="eggNOG" id="KOG2504">
    <property type="taxonomic scope" value="Eukaryota"/>
</dbReference>
<feature type="compositionally biased region" description="Basic and acidic residues" evidence="8">
    <location>
        <begin position="10"/>
        <end position="26"/>
    </location>
</feature>
<dbReference type="InterPro" id="IPR020846">
    <property type="entry name" value="MFS_dom"/>
</dbReference>
<feature type="transmembrane region" description="Helical" evidence="9">
    <location>
        <begin position="121"/>
        <end position="140"/>
    </location>
</feature>
<dbReference type="InParanoid" id="A0A098DCD6"/>
<evidence type="ECO:0000313" key="13">
    <source>
        <dbReference type="Proteomes" id="UP000070720"/>
    </source>
</evidence>
<dbReference type="PROSITE" id="PS50850">
    <property type="entry name" value="MFS"/>
    <property type="match status" value="1"/>
</dbReference>
<dbReference type="GO" id="GO:0016020">
    <property type="term" value="C:membrane"/>
    <property type="evidence" value="ECO:0007669"/>
    <property type="project" value="UniProtKB-SubCell"/>
</dbReference>
<dbReference type="InterPro" id="IPR050327">
    <property type="entry name" value="Proton-linked_MCT"/>
</dbReference>
<evidence type="ECO:0000256" key="7">
    <source>
        <dbReference type="ARBA" id="ARBA00023180"/>
    </source>
</evidence>
<evidence type="ECO:0000256" key="4">
    <source>
        <dbReference type="ARBA" id="ARBA00022692"/>
    </source>
</evidence>
<evidence type="ECO:0000256" key="3">
    <source>
        <dbReference type="ARBA" id="ARBA00022448"/>
    </source>
</evidence>
<feature type="transmembrane region" description="Helical" evidence="9">
    <location>
        <begin position="51"/>
        <end position="76"/>
    </location>
</feature>
<dbReference type="Gene3D" id="1.20.1250.20">
    <property type="entry name" value="MFS general substrate transporter like domains"/>
    <property type="match status" value="1"/>
</dbReference>
<comment type="subcellular location">
    <subcellularLocation>
        <location evidence="1">Membrane</location>
        <topology evidence="1">Multi-pass membrane protein</topology>
    </subcellularLocation>
</comment>
<evidence type="ECO:0000256" key="6">
    <source>
        <dbReference type="ARBA" id="ARBA00023136"/>
    </source>
</evidence>
<keyword evidence="13" id="KW-1185">Reference proteome</keyword>
<feature type="transmembrane region" description="Helical" evidence="9">
    <location>
        <begin position="254"/>
        <end position="277"/>
    </location>
</feature>